<dbReference type="AlphaFoldDB" id="I7FEK5"/>
<keyword evidence="2" id="KW-0812">Transmembrane</keyword>
<sequence>MRNSHDTAGTGASLVIHPAPTPIPPRTRGRHRKPPERRWVPIGIGLAATAVISSLLTAFVVFTTLTTKLSKRDSVYAVGVRMLPDDPRSAGQRPHASRAAVRMVNPYAFDQAGFVDSDARCRDTQTARAIGRTAGSLVVICLDRSGHFEYHGVRLTDKATLAARAEKTPQRMFLARNHGVDYAVSPTELLVTSGGAVVKREPMVEYREILSSSPVLVAPR</sequence>
<accession>I7FEK5</accession>
<evidence type="ECO:0000313" key="4">
    <source>
        <dbReference type="Proteomes" id="UP000006158"/>
    </source>
</evidence>
<proteinExistence type="predicted"/>
<dbReference type="KEGG" id="msg:MSMEI_3422"/>
<evidence type="ECO:0000313" key="3">
    <source>
        <dbReference type="EMBL" id="AFP39885.1"/>
    </source>
</evidence>
<gene>
    <name evidence="3" type="ordered locus">MSMEI_3422</name>
</gene>
<dbReference type="Proteomes" id="UP000006158">
    <property type="component" value="Chromosome"/>
</dbReference>
<dbReference type="PATRIC" id="fig|246196.56.peg.3513"/>
<evidence type="ECO:0008006" key="5">
    <source>
        <dbReference type="Google" id="ProtNLM"/>
    </source>
</evidence>
<evidence type="ECO:0000256" key="1">
    <source>
        <dbReference type="SAM" id="MobiDB-lite"/>
    </source>
</evidence>
<keyword evidence="2" id="KW-1133">Transmembrane helix</keyword>
<protein>
    <recommendedName>
        <fullName evidence="5">Serine/threonine protein kinase</fullName>
    </recommendedName>
</protein>
<organism evidence="3 4">
    <name type="scientific">Mycolicibacterium smegmatis (strain ATCC 700084 / mc(2)155)</name>
    <name type="common">Mycobacterium smegmatis</name>
    <dbReference type="NCBI Taxonomy" id="246196"/>
    <lineage>
        <taxon>Bacteria</taxon>
        <taxon>Bacillati</taxon>
        <taxon>Actinomycetota</taxon>
        <taxon>Actinomycetes</taxon>
        <taxon>Mycobacteriales</taxon>
        <taxon>Mycobacteriaceae</taxon>
        <taxon>Mycolicibacterium</taxon>
    </lineage>
</organism>
<reference evidence="3 4" key="2">
    <citation type="journal article" date="2009" name="Genome Res.">
        <title>Ortho-proteogenomics: multiple proteomes investigation through orthology and a new MS-based protocol.</title>
        <authorList>
            <person name="Gallien S."/>
            <person name="Perrodou E."/>
            <person name="Carapito C."/>
            <person name="Deshayes C."/>
            <person name="Reyrat J.M."/>
            <person name="Van Dorsselaer A."/>
            <person name="Poch O."/>
            <person name="Schaeffer C."/>
            <person name="Lecompte O."/>
        </authorList>
    </citation>
    <scope>NUCLEOTIDE SEQUENCE [LARGE SCALE GENOMIC DNA]</scope>
    <source>
        <strain evidence="4">ATCC 700084 / mc(2)155</strain>
    </source>
</reference>
<feature type="transmembrane region" description="Helical" evidence="2">
    <location>
        <begin position="39"/>
        <end position="62"/>
    </location>
</feature>
<reference evidence="3 4" key="1">
    <citation type="journal article" date="2007" name="Genome Biol.">
        <title>Interrupted coding sequences in Mycobacterium smegmatis: authentic mutations or sequencing errors?</title>
        <authorList>
            <person name="Deshayes C."/>
            <person name="Perrodou E."/>
            <person name="Gallien S."/>
            <person name="Euphrasie D."/>
            <person name="Schaeffer C."/>
            <person name="Van-Dorsselaer A."/>
            <person name="Poch O."/>
            <person name="Lecompte O."/>
            <person name="Reyrat J.M."/>
        </authorList>
    </citation>
    <scope>NUCLEOTIDE SEQUENCE [LARGE SCALE GENOMIC DNA]</scope>
    <source>
        <strain evidence="4">ATCC 700084 / mc(2)155</strain>
    </source>
</reference>
<feature type="region of interest" description="Disordered" evidence="1">
    <location>
        <begin position="1"/>
        <end position="36"/>
    </location>
</feature>
<evidence type="ECO:0000256" key="2">
    <source>
        <dbReference type="SAM" id="Phobius"/>
    </source>
</evidence>
<name>I7FEK5_MYCS2</name>
<dbReference type="EMBL" id="CP001663">
    <property type="protein sequence ID" value="AFP39885.1"/>
    <property type="molecule type" value="Genomic_DNA"/>
</dbReference>
<keyword evidence="2" id="KW-0472">Membrane</keyword>